<dbReference type="SUPFAM" id="SSF49899">
    <property type="entry name" value="Concanavalin A-like lectins/glucanases"/>
    <property type="match status" value="1"/>
</dbReference>
<feature type="domain" description="GH16" evidence="4">
    <location>
        <begin position="32"/>
        <end position="301"/>
    </location>
</feature>
<comment type="similarity">
    <text evidence="1">Belongs to the glycosyl hydrolase 16 family.</text>
</comment>
<feature type="chain" id="PRO_5033437623" evidence="3">
    <location>
        <begin position="23"/>
        <end position="332"/>
    </location>
</feature>
<evidence type="ECO:0000313" key="7">
    <source>
        <dbReference type="Proteomes" id="UP000332933"/>
    </source>
</evidence>
<dbReference type="EMBL" id="CAADRA010006765">
    <property type="protein sequence ID" value="VFT96803.1"/>
    <property type="molecule type" value="Genomic_DNA"/>
</dbReference>
<reference evidence="5" key="2">
    <citation type="submission" date="2019-06" db="EMBL/GenBank/DDBJ databases">
        <title>Genomics analysis of Aphanomyces spp. identifies a new class of oomycete effector associated with host adaptation.</title>
        <authorList>
            <person name="Gaulin E."/>
        </authorList>
    </citation>
    <scope>NUCLEOTIDE SEQUENCE</scope>
    <source>
        <strain evidence="5">CBS 578.67</strain>
    </source>
</reference>
<organism evidence="6 7">
    <name type="scientific">Aphanomyces stellatus</name>
    <dbReference type="NCBI Taxonomy" id="120398"/>
    <lineage>
        <taxon>Eukaryota</taxon>
        <taxon>Sar</taxon>
        <taxon>Stramenopiles</taxon>
        <taxon>Oomycota</taxon>
        <taxon>Saprolegniomycetes</taxon>
        <taxon>Saprolegniales</taxon>
        <taxon>Verrucalvaceae</taxon>
        <taxon>Aphanomyces</taxon>
    </lineage>
</organism>
<dbReference type="Pfam" id="PF00722">
    <property type="entry name" value="Glyco_hydro_16"/>
    <property type="match status" value="1"/>
</dbReference>
<dbReference type="PANTHER" id="PTHR10963">
    <property type="entry name" value="GLYCOSYL HYDROLASE-RELATED"/>
    <property type="match status" value="1"/>
</dbReference>
<reference evidence="6 7" key="1">
    <citation type="submission" date="2019-03" db="EMBL/GenBank/DDBJ databases">
        <authorList>
            <person name="Gaulin E."/>
            <person name="Dumas B."/>
        </authorList>
    </citation>
    <scope>NUCLEOTIDE SEQUENCE [LARGE SCALE GENOMIC DNA]</scope>
    <source>
        <strain evidence="6">CBS 568.67</strain>
    </source>
</reference>
<evidence type="ECO:0000256" key="3">
    <source>
        <dbReference type="SAM" id="SignalP"/>
    </source>
</evidence>
<dbReference type="CDD" id="cd08023">
    <property type="entry name" value="GH16_laminarinase_like"/>
    <property type="match status" value="1"/>
</dbReference>
<dbReference type="Gene3D" id="2.60.120.200">
    <property type="match status" value="1"/>
</dbReference>
<dbReference type="GO" id="GO:0005975">
    <property type="term" value="P:carbohydrate metabolic process"/>
    <property type="evidence" value="ECO:0007669"/>
    <property type="project" value="InterPro"/>
</dbReference>
<dbReference type="InterPro" id="IPR000757">
    <property type="entry name" value="Beta-glucanase-like"/>
</dbReference>
<evidence type="ECO:0000313" key="6">
    <source>
        <dbReference type="EMBL" id="VFT96803.1"/>
    </source>
</evidence>
<feature type="region of interest" description="Disordered" evidence="2">
    <location>
        <begin position="310"/>
        <end position="332"/>
    </location>
</feature>
<gene>
    <name evidence="6" type="primary">Aste57867_20108</name>
    <name evidence="5" type="ORF">As57867_020042</name>
    <name evidence="6" type="ORF">ASTE57867_20108</name>
</gene>
<keyword evidence="3" id="KW-0732">Signal</keyword>
<dbReference type="InterPro" id="IPR013320">
    <property type="entry name" value="ConA-like_dom_sf"/>
</dbReference>
<dbReference type="GO" id="GO:0004553">
    <property type="term" value="F:hydrolase activity, hydrolyzing O-glycosyl compounds"/>
    <property type="evidence" value="ECO:0007669"/>
    <property type="project" value="InterPro"/>
</dbReference>
<name>A0A485LE75_9STRA</name>
<dbReference type="InterPro" id="IPR050546">
    <property type="entry name" value="Glycosyl_Hydrlase_16"/>
</dbReference>
<protein>
    <submittedName>
        <fullName evidence="6">Aste57867_20108 protein</fullName>
    </submittedName>
</protein>
<evidence type="ECO:0000259" key="4">
    <source>
        <dbReference type="PROSITE" id="PS51762"/>
    </source>
</evidence>
<dbReference type="PANTHER" id="PTHR10963:SF55">
    <property type="entry name" value="GLYCOSIDE HYDROLASE FAMILY 16 PROTEIN"/>
    <property type="match status" value="1"/>
</dbReference>
<sequence>MPALPCTSLCFLAALGVAASSAFDITNQSMGLDWQSSNATVGVVDLHGATWKLSFEDHFDRLDRAVWRVTDDCSTQGGCIHNDEKQVYLKDQVFVQDGHLVVEAVDRAHASPNAGSRQYRSGKLDTSTSFNQQFGIFEARIQLPQGGPGIWPAFWLMPHGGRCWPMDGEIDIMEYVGKTPDDVYGNYHFGGGCNANRHYDSNVCGPTGASYGLPLRQGGFHTYKVVWTPGAIHWFVDDHEFYSLPPRGCRNPALFFLPTKPFYLILNLAVGGSWPGDPTSATSFPQRMLVDYVKVYSYLGGSIDTTIMRHSTSSPGTTRAAASPATINTTNI</sequence>
<evidence type="ECO:0000256" key="1">
    <source>
        <dbReference type="ARBA" id="ARBA00006865"/>
    </source>
</evidence>
<dbReference type="Proteomes" id="UP000332933">
    <property type="component" value="Unassembled WGS sequence"/>
</dbReference>
<dbReference type="AlphaFoldDB" id="A0A485LE75"/>
<keyword evidence="7" id="KW-1185">Reference proteome</keyword>
<feature type="signal peptide" evidence="3">
    <location>
        <begin position="1"/>
        <end position="22"/>
    </location>
</feature>
<proteinExistence type="inferred from homology"/>
<evidence type="ECO:0000313" key="5">
    <source>
        <dbReference type="EMBL" id="KAF0688238.1"/>
    </source>
</evidence>
<evidence type="ECO:0000256" key="2">
    <source>
        <dbReference type="SAM" id="MobiDB-lite"/>
    </source>
</evidence>
<dbReference type="PROSITE" id="PS51762">
    <property type="entry name" value="GH16_2"/>
    <property type="match status" value="1"/>
</dbReference>
<dbReference type="EMBL" id="VJMH01006742">
    <property type="protein sequence ID" value="KAF0688238.1"/>
    <property type="molecule type" value="Genomic_DNA"/>
</dbReference>
<dbReference type="OrthoDB" id="4781at2759"/>
<accession>A0A485LE75</accession>